<reference evidence="8 9" key="1">
    <citation type="submission" date="2024-10" db="EMBL/GenBank/DDBJ databases">
        <title>The Natural Products Discovery Center: Release of the First 8490 Sequenced Strains for Exploring Actinobacteria Biosynthetic Diversity.</title>
        <authorList>
            <person name="Kalkreuter E."/>
            <person name="Kautsar S.A."/>
            <person name="Yang D."/>
            <person name="Bader C.D."/>
            <person name="Teijaro C.N."/>
            <person name="Fluegel L."/>
            <person name="Davis C.M."/>
            <person name="Simpson J.R."/>
            <person name="Lauterbach L."/>
            <person name="Steele A.D."/>
            <person name="Gui C."/>
            <person name="Meng S."/>
            <person name="Li G."/>
            <person name="Viehrig K."/>
            <person name="Ye F."/>
            <person name="Su P."/>
            <person name="Kiefer A.F."/>
            <person name="Nichols A."/>
            <person name="Cepeda A.J."/>
            <person name="Yan W."/>
            <person name="Fan B."/>
            <person name="Jiang Y."/>
            <person name="Adhikari A."/>
            <person name="Zheng C.-J."/>
            <person name="Schuster L."/>
            <person name="Cowan T.M."/>
            <person name="Smanski M.J."/>
            <person name="Chevrette M.G."/>
            <person name="De Carvalho L.P.S."/>
            <person name="Shen B."/>
        </authorList>
    </citation>
    <scope>NUCLEOTIDE SEQUENCE [LARGE SCALE GENOMIC DNA]</scope>
    <source>
        <strain evidence="8 9">NPDC050545</strain>
    </source>
</reference>
<keyword evidence="9" id="KW-1185">Reference proteome</keyword>
<evidence type="ECO:0000313" key="9">
    <source>
        <dbReference type="Proteomes" id="UP001612741"/>
    </source>
</evidence>
<evidence type="ECO:0000256" key="3">
    <source>
        <dbReference type="ARBA" id="ARBA00023082"/>
    </source>
</evidence>
<dbReference type="InterPro" id="IPR013324">
    <property type="entry name" value="RNA_pol_sigma_r3/r4-like"/>
</dbReference>
<protein>
    <recommendedName>
        <fullName evidence="10">Sigma-70 family RNA polymerase sigma factor</fullName>
    </recommendedName>
</protein>
<dbReference type="InterPro" id="IPR039425">
    <property type="entry name" value="RNA_pol_sigma-70-like"/>
</dbReference>
<organism evidence="8 9">
    <name type="scientific">Nonomuraea typhae</name>
    <dbReference type="NCBI Taxonomy" id="2603600"/>
    <lineage>
        <taxon>Bacteria</taxon>
        <taxon>Bacillati</taxon>
        <taxon>Actinomycetota</taxon>
        <taxon>Actinomycetes</taxon>
        <taxon>Streptosporangiales</taxon>
        <taxon>Streptosporangiaceae</taxon>
        <taxon>Nonomuraea</taxon>
    </lineage>
</organism>
<keyword evidence="2" id="KW-0805">Transcription regulation</keyword>
<keyword evidence="7" id="KW-0812">Transmembrane</keyword>
<evidence type="ECO:0000256" key="7">
    <source>
        <dbReference type="SAM" id="Phobius"/>
    </source>
</evidence>
<dbReference type="SUPFAM" id="SSF88946">
    <property type="entry name" value="Sigma2 domain of RNA polymerase sigma factors"/>
    <property type="match status" value="1"/>
</dbReference>
<dbReference type="InterPro" id="IPR013325">
    <property type="entry name" value="RNA_pol_sigma_r2"/>
</dbReference>
<feature type="compositionally biased region" description="Low complexity" evidence="6">
    <location>
        <begin position="377"/>
        <end position="413"/>
    </location>
</feature>
<evidence type="ECO:0000256" key="5">
    <source>
        <dbReference type="ARBA" id="ARBA00023163"/>
    </source>
</evidence>
<evidence type="ECO:0000256" key="1">
    <source>
        <dbReference type="ARBA" id="ARBA00010641"/>
    </source>
</evidence>
<comment type="similarity">
    <text evidence="1">Belongs to the sigma-70 factor family. ECF subfamily.</text>
</comment>
<keyword evidence="5" id="KW-0804">Transcription</keyword>
<feature type="compositionally biased region" description="Pro residues" evidence="6">
    <location>
        <begin position="437"/>
        <end position="462"/>
    </location>
</feature>
<evidence type="ECO:0008006" key="10">
    <source>
        <dbReference type="Google" id="ProtNLM"/>
    </source>
</evidence>
<comment type="caution">
    <text evidence="8">The sequence shown here is derived from an EMBL/GenBank/DDBJ whole genome shotgun (WGS) entry which is preliminary data.</text>
</comment>
<name>A0ABW7YVR7_9ACTN</name>
<dbReference type="EMBL" id="JBITGY010000005">
    <property type="protein sequence ID" value="MFI6499826.1"/>
    <property type="molecule type" value="Genomic_DNA"/>
</dbReference>
<evidence type="ECO:0000256" key="6">
    <source>
        <dbReference type="SAM" id="MobiDB-lite"/>
    </source>
</evidence>
<dbReference type="Gene3D" id="1.10.10.10">
    <property type="entry name" value="Winged helix-like DNA-binding domain superfamily/Winged helix DNA-binding domain"/>
    <property type="match status" value="1"/>
</dbReference>
<feature type="region of interest" description="Disordered" evidence="6">
    <location>
        <begin position="351"/>
        <end position="479"/>
    </location>
</feature>
<dbReference type="SUPFAM" id="SSF88659">
    <property type="entry name" value="Sigma3 and sigma4 domains of RNA polymerase sigma factors"/>
    <property type="match status" value="1"/>
</dbReference>
<dbReference type="Gene3D" id="1.10.1740.10">
    <property type="match status" value="1"/>
</dbReference>
<proteinExistence type="inferred from homology"/>
<feature type="compositionally biased region" description="Low complexity" evidence="6">
    <location>
        <begin position="463"/>
        <end position="479"/>
    </location>
</feature>
<dbReference type="PANTHER" id="PTHR43133:SF8">
    <property type="entry name" value="RNA POLYMERASE SIGMA FACTOR HI_1459-RELATED"/>
    <property type="match status" value="1"/>
</dbReference>
<feature type="transmembrane region" description="Helical" evidence="7">
    <location>
        <begin position="287"/>
        <end position="308"/>
    </location>
</feature>
<accession>A0ABW7YVR7</accession>
<gene>
    <name evidence="8" type="ORF">ACIBG2_20725</name>
</gene>
<sequence length="479" mass="50633">MNDRMLVEALRADDPGALAALYDTYAEGIYQYCWSLLLSSDSAQVALRDTLIAAEAHIFALAEPERLRPWLYALARGACAVRRLSAPADAPAGASRALTEAPEPDEPGDADLRIMAWNATHSLPADDRELLELSTRHELPTADLAVILGLAPRQVELAEEAARERLREEVTAEFLARKVPYDCPRRARILAGFAGELTAEMRRHLVRHVAHCELCAPHHTRAISAAKVFELLPAAPLPESLRVRVMSCFIDPELVPYRRYVARRAGILDAAGFPRPGEKKSGKRHRALAGALAAVVTVIAIGIVFYQFGIGRGDLSGLATGAFPATGEPPGIRLPWAPDPQDTTIRVEPIPDNATTRPIHGIAATDLPAVTPPGTAPPATRTPSSPAPSPSRATRPPTSSASPTPAPSTPGRAEPGIPGGGQATRDPQGRPTRTPCPTTPPPATPPSATPSPVTPSASPEPSPTRSADTPPAAPDPSAS</sequence>
<keyword evidence="7" id="KW-1133">Transmembrane helix</keyword>
<evidence type="ECO:0000256" key="2">
    <source>
        <dbReference type="ARBA" id="ARBA00023015"/>
    </source>
</evidence>
<keyword evidence="7" id="KW-0472">Membrane</keyword>
<keyword evidence="3" id="KW-0731">Sigma factor</keyword>
<dbReference type="PANTHER" id="PTHR43133">
    <property type="entry name" value="RNA POLYMERASE ECF-TYPE SIGMA FACTO"/>
    <property type="match status" value="1"/>
</dbReference>
<evidence type="ECO:0000313" key="8">
    <source>
        <dbReference type="EMBL" id="MFI6499826.1"/>
    </source>
</evidence>
<dbReference type="Proteomes" id="UP001612741">
    <property type="component" value="Unassembled WGS sequence"/>
</dbReference>
<dbReference type="RefSeq" id="WP_397083364.1">
    <property type="nucleotide sequence ID" value="NZ_JBITGY010000005.1"/>
</dbReference>
<keyword evidence="4" id="KW-0238">DNA-binding</keyword>
<evidence type="ECO:0000256" key="4">
    <source>
        <dbReference type="ARBA" id="ARBA00023125"/>
    </source>
</evidence>
<dbReference type="InterPro" id="IPR036388">
    <property type="entry name" value="WH-like_DNA-bd_sf"/>
</dbReference>